<evidence type="ECO:0000259" key="9">
    <source>
        <dbReference type="Pfam" id="PF04545"/>
    </source>
</evidence>
<dbReference type="PANTHER" id="PTHR43133:SF8">
    <property type="entry name" value="RNA POLYMERASE SIGMA FACTOR HI_1459-RELATED"/>
    <property type="match status" value="1"/>
</dbReference>
<dbReference type="InterPro" id="IPR013325">
    <property type="entry name" value="RNA_pol_sigma_r2"/>
</dbReference>
<dbReference type="GO" id="GO:0006352">
    <property type="term" value="P:DNA-templated transcription initiation"/>
    <property type="evidence" value="ECO:0007669"/>
    <property type="project" value="InterPro"/>
</dbReference>
<evidence type="ECO:0000313" key="10">
    <source>
        <dbReference type="EMBL" id="THG39020.1"/>
    </source>
</evidence>
<keyword evidence="7" id="KW-0472">Membrane</keyword>
<keyword evidence="2" id="KW-0805">Transcription regulation</keyword>
<keyword evidence="7" id="KW-1133">Transmembrane helix</keyword>
<comment type="similarity">
    <text evidence="1">Belongs to the sigma-70 factor family. ECF subfamily.</text>
</comment>
<keyword evidence="3" id="KW-0731">Sigma factor</keyword>
<organism evidence="10 11">
    <name type="scientific">Adlercreutzia caecimuris</name>
    <dbReference type="NCBI Taxonomy" id="671266"/>
    <lineage>
        <taxon>Bacteria</taxon>
        <taxon>Bacillati</taxon>
        <taxon>Actinomycetota</taxon>
        <taxon>Coriobacteriia</taxon>
        <taxon>Eggerthellales</taxon>
        <taxon>Eggerthellaceae</taxon>
        <taxon>Adlercreutzia</taxon>
    </lineage>
</organism>
<evidence type="ECO:0000256" key="7">
    <source>
        <dbReference type="SAM" id="Phobius"/>
    </source>
</evidence>
<keyword evidence="7" id="KW-0812">Transmembrane</keyword>
<dbReference type="InterPro" id="IPR036388">
    <property type="entry name" value="WH-like_DNA-bd_sf"/>
</dbReference>
<evidence type="ECO:0000256" key="6">
    <source>
        <dbReference type="SAM" id="MobiDB-lite"/>
    </source>
</evidence>
<name>A0A4S4G5R9_9ACTN</name>
<dbReference type="SUPFAM" id="SSF88659">
    <property type="entry name" value="Sigma3 and sigma4 domains of RNA polymerase sigma factors"/>
    <property type="match status" value="1"/>
</dbReference>
<dbReference type="NCBIfam" id="TIGR02937">
    <property type="entry name" value="sigma70-ECF"/>
    <property type="match status" value="1"/>
</dbReference>
<dbReference type="Pfam" id="PF04542">
    <property type="entry name" value="Sigma70_r2"/>
    <property type="match status" value="1"/>
</dbReference>
<dbReference type="CDD" id="cd06171">
    <property type="entry name" value="Sigma70_r4"/>
    <property type="match status" value="1"/>
</dbReference>
<proteinExistence type="inferred from homology"/>
<feature type="domain" description="RNA polymerase sigma-70 region 2" evidence="8">
    <location>
        <begin position="129"/>
        <end position="173"/>
    </location>
</feature>
<dbReference type="InterPro" id="IPR039425">
    <property type="entry name" value="RNA_pol_sigma-70-like"/>
</dbReference>
<feature type="region of interest" description="Disordered" evidence="6">
    <location>
        <begin position="1"/>
        <end position="24"/>
    </location>
</feature>
<dbReference type="Pfam" id="PF04545">
    <property type="entry name" value="Sigma70_r4"/>
    <property type="match status" value="1"/>
</dbReference>
<dbReference type="InterPro" id="IPR013324">
    <property type="entry name" value="RNA_pol_sigma_r3/r4-like"/>
</dbReference>
<feature type="domain" description="RNA polymerase sigma-70 region 4" evidence="9">
    <location>
        <begin position="225"/>
        <end position="270"/>
    </location>
</feature>
<accession>A0A4S4G5R9</accession>
<gene>
    <name evidence="10" type="ORF">E5986_01665</name>
</gene>
<feature type="transmembrane region" description="Helical" evidence="7">
    <location>
        <begin position="310"/>
        <end position="334"/>
    </location>
</feature>
<dbReference type="SUPFAM" id="SSF88946">
    <property type="entry name" value="Sigma2 domain of RNA polymerase sigma factors"/>
    <property type="match status" value="1"/>
</dbReference>
<dbReference type="Gene3D" id="1.10.10.10">
    <property type="entry name" value="Winged helix-like DNA-binding domain superfamily/Winged helix DNA-binding domain"/>
    <property type="match status" value="1"/>
</dbReference>
<sequence length="459" mass="49287">MTQRPISNRPLRGPADNSSITNSRLSGEAGHLSHCYLARFTFPSQACKLQDLRRSATLRSREGYPQTELSQVPSLHSRGRILAREHRAYEELAALVVQAQGGDRRAFEELYLRTAQAQYFTIVGKVGDAAAPDVLQEVFLIAWEHKGDIRPRAFVGYLNTVTRNACLRYLERGRHPREASSTHDELQGLETQGPAGLAAASEADPADIASGRDEGARLAAALRSELDDREREAILMRFYQDMGLAAIAENLGVSESTVKRTIKRALGKLRDKLGVLPFGSALPLLLQQAVEDPLAEGVRPRAIHRPTRPIDWGVCIVSVAACVAAIGCIGLVAAGHLMPNASSAAPEIIGNSSTPLAEAVGDTTPPALEELRLEHGVSVVALRDESGIASVTLTAEDGTVYRSTETTRVNGEDSIWELRFTVPGGTYAVTATDCEGNVAAGEVVIDFPPSDPGPYAPTA</sequence>
<dbReference type="EMBL" id="SSTJ01000001">
    <property type="protein sequence ID" value="THG39020.1"/>
    <property type="molecule type" value="Genomic_DNA"/>
</dbReference>
<dbReference type="InterPro" id="IPR007627">
    <property type="entry name" value="RNA_pol_sigma70_r2"/>
</dbReference>
<dbReference type="InterPro" id="IPR014284">
    <property type="entry name" value="RNA_pol_sigma-70_dom"/>
</dbReference>
<dbReference type="InterPro" id="IPR007630">
    <property type="entry name" value="RNA_pol_sigma70_r4"/>
</dbReference>
<dbReference type="PANTHER" id="PTHR43133">
    <property type="entry name" value="RNA POLYMERASE ECF-TYPE SIGMA FACTO"/>
    <property type="match status" value="1"/>
</dbReference>
<evidence type="ECO:0000259" key="8">
    <source>
        <dbReference type="Pfam" id="PF04542"/>
    </source>
</evidence>
<dbReference type="Proteomes" id="UP000308978">
    <property type="component" value="Unassembled WGS sequence"/>
</dbReference>
<evidence type="ECO:0000256" key="3">
    <source>
        <dbReference type="ARBA" id="ARBA00023082"/>
    </source>
</evidence>
<evidence type="ECO:0000256" key="2">
    <source>
        <dbReference type="ARBA" id="ARBA00023015"/>
    </source>
</evidence>
<protein>
    <submittedName>
        <fullName evidence="10">Sigma-70 family RNA polymerase sigma factor</fullName>
    </submittedName>
</protein>
<evidence type="ECO:0000256" key="5">
    <source>
        <dbReference type="ARBA" id="ARBA00023163"/>
    </source>
</evidence>
<keyword evidence="4" id="KW-0238">DNA-binding</keyword>
<dbReference type="GO" id="GO:0016987">
    <property type="term" value="F:sigma factor activity"/>
    <property type="evidence" value="ECO:0007669"/>
    <property type="project" value="UniProtKB-KW"/>
</dbReference>
<comment type="caution">
    <text evidence="10">The sequence shown here is derived from an EMBL/GenBank/DDBJ whole genome shotgun (WGS) entry which is preliminary data.</text>
</comment>
<evidence type="ECO:0000256" key="4">
    <source>
        <dbReference type="ARBA" id="ARBA00023125"/>
    </source>
</evidence>
<reference evidence="10 11" key="1">
    <citation type="submission" date="2019-04" db="EMBL/GenBank/DDBJ databases">
        <title>Microbes associate with the intestines of laboratory mice.</title>
        <authorList>
            <person name="Navarre W."/>
            <person name="Wong E."/>
            <person name="Huang K.C."/>
            <person name="Tropini C."/>
            <person name="Ng K."/>
            <person name="Yu B."/>
        </authorList>
    </citation>
    <scope>NUCLEOTIDE SEQUENCE [LARGE SCALE GENOMIC DNA]</scope>
    <source>
        <strain evidence="10 11">NM80_B27</strain>
    </source>
</reference>
<evidence type="ECO:0000256" key="1">
    <source>
        <dbReference type="ARBA" id="ARBA00010641"/>
    </source>
</evidence>
<dbReference type="GO" id="GO:0003677">
    <property type="term" value="F:DNA binding"/>
    <property type="evidence" value="ECO:0007669"/>
    <property type="project" value="UniProtKB-KW"/>
</dbReference>
<dbReference type="AlphaFoldDB" id="A0A4S4G5R9"/>
<evidence type="ECO:0000313" key="11">
    <source>
        <dbReference type="Proteomes" id="UP000308978"/>
    </source>
</evidence>
<keyword evidence="5" id="KW-0804">Transcription</keyword>
<dbReference type="Gene3D" id="1.10.1740.10">
    <property type="match status" value="1"/>
</dbReference>